<dbReference type="EMBL" id="AAEW02000008">
    <property type="protein sequence ID" value="EAT15859.1"/>
    <property type="molecule type" value="Genomic_DNA"/>
</dbReference>
<dbReference type="SUPFAM" id="SSF103196">
    <property type="entry name" value="Roadblock/LC7 domain"/>
    <property type="match status" value="1"/>
</dbReference>
<protein>
    <recommendedName>
        <fullName evidence="3">Roadblock/LAMTOR2 domain-containing protein</fullName>
    </recommendedName>
</protein>
<dbReference type="Gene3D" id="3.30.450.30">
    <property type="entry name" value="Dynein light chain 2a, cytoplasmic"/>
    <property type="match status" value="1"/>
</dbReference>
<comment type="caution">
    <text evidence="1">The sequence shown here is derived from an EMBL/GenBank/DDBJ whole genome shotgun (WGS) entry which is preliminary data.</text>
</comment>
<gene>
    <name evidence="1" type="ORF">Dace_2559</name>
</gene>
<accession>Q1JZN3</accession>
<evidence type="ECO:0000313" key="2">
    <source>
        <dbReference type="Proteomes" id="UP000005695"/>
    </source>
</evidence>
<dbReference type="AlphaFoldDB" id="Q1JZN3"/>
<dbReference type="Proteomes" id="UP000005695">
    <property type="component" value="Unassembled WGS sequence"/>
</dbReference>
<organism evidence="1 2">
    <name type="scientific">Desulfuromonas acetoxidans (strain DSM 684 / 11070)</name>
    <dbReference type="NCBI Taxonomy" id="281689"/>
    <lineage>
        <taxon>Bacteria</taxon>
        <taxon>Pseudomonadati</taxon>
        <taxon>Thermodesulfobacteriota</taxon>
        <taxon>Desulfuromonadia</taxon>
        <taxon>Desulfuromonadales</taxon>
        <taxon>Desulfuromonadaceae</taxon>
        <taxon>Desulfuromonas</taxon>
    </lineage>
</organism>
<dbReference type="OrthoDB" id="5402169at2"/>
<evidence type="ECO:0000313" key="1">
    <source>
        <dbReference type="EMBL" id="EAT15859.1"/>
    </source>
</evidence>
<sequence>MPFKHLLTPLVESGQGVSCAIIADWDGEAVDWFSLWAEMDDLKIFGAHQGILLSHFRRCLNESRFGPIEEIVIRTESVDWFVFPITTEYYLALCADSDRFSALIRQAARLCVEELRLEFEA</sequence>
<name>Q1JZN3_DESA6</name>
<evidence type="ECO:0008006" key="3">
    <source>
        <dbReference type="Google" id="ProtNLM"/>
    </source>
</evidence>
<dbReference type="RefSeq" id="WP_006000382.1">
    <property type="nucleotide sequence ID" value="NZ_AAEW02000008.1"/>
</dbReference>
<proteinExistence type="predicted"/>
<reference evidence="1" key="1">
    <citation type="submission" date="2006-05" db="EMBL/GenBank/DDBJ databases">
        <title>Annotation of the draft genome assembly of Desulfuromonas acetoxidans DSM 684.</title>
        <authorList>
            <consortium name="US DOE Joint Genome Institute (JGI-ORNL)"/>
            <person name="Larimer F."/>
            <person name="Land M."/>
            <person name="Hauser L."/>
        </authorList>
    </citation>
    <scope>NUCLEOTIDE SEQUENCE [LARGE SCALE GENOMIC DNA]</scope>
    <source>
        <strain evidence="1">DSM 684</strain>
    </source>
</reference>
<reference evidence="1" key="2">
    <citation type="submission" date="2006-05" db="EMBL/GenBank/DDBJ databases">
        <title>Sequencing of the draft genome and assembly of Desulfuromonas acetoxidans DSM 684.</title>
        <authorList>
            <consortium name="US DOE Joint Genome Institute (JGI-PGF)"/>
            <person name="Copeland A."/>
            <person name="Lucas S."/>
            <person name="Lapidus A."/>
            <person name="Barry K."/>
            <person name="Detter J.C."/>
            <person name="Glavina del Rio T."/>
            <person name="Hammon N."/>
            <person name="Israni S."/>
            <person name="Dalin E."/>
            <person name="Tice H."/>
            <person name="Bruce D."/>
            <person name="Pitluck S."/>
            <person name="Richardson P."/>
        </authorList>
    </citation>
    <scope>NUCLEOTIDE SEQUENCE [LARGE SCALE GENOMIC DNA]</scope>
    <source>
        <strain evidence="1">DSM 684</strain>
    </source>
</reference>
<keyword evidence="2" id="KW-1185">Reference proteome</keyword>